<organism evidence="2 3">
    <name type="scientific">Dendrobium catenatum</name>
    <dbReference type="NCBI Taxonomy" id="906689"/>
    <lineage>
        <taxon>Eukaryota</taxon>
        <taxon>Viridiplantae</taxon>
        <taxon>Streptophyta</taxon>
        <taxon>Embryophyta</taxon>
        <taxon>Tracheophyta</taxon>
        <taxon>Spermatophyta</taxon>
        <taxon>Magnoliopsida</taxon>
        <taxon>Liliopsida</taxon>
        <taxon>Asparagales</taxon>
        <taxon>Orchidaceae</taxon>
        <taxon>Epidendroideae</taxon>
        <taxon>Malaxideae</taxon>
        <taxon>Dendrobiinae</taxon>
        <taxon>Dendrobium</taxon>
    </lineage>
</organism>
<gene>
    <name evidence="2" type="ORF">MA16_Dca021553</name>
</gene>
<evidence type="ECO:0000313" key="3">
    <source>
        <dbReference type="Proteomes" id="UP000233837"/>
    </source>
</evidence>
<dbReference type="Proteomes" id="UP000233837">
    <property type="component" value="Unassembled WGS sequence"/>
</dbReference>
<feature type="region of interest" description="Disordered" evidence="1">
    <location>
        <begin position="73"/>
        <end position="92"/>
    </location>
</feature>
<accession>A0A2I0VTY0</accession>
<dbReference type="EMBL" id="KZ503237">
    <property type="protein sequence ID" value="PKU66871.1"/>
    <property type="molecule type" value="Genomic_DNA"/>
</dbReference>
<dbReference type="AlphaFoldDB" id="A0A2I0VTY0"/>
<evidence type="ECO:0000256" key="1">
    <source>
        <dbReference type="SAM" id="MobiDB-lite"/>
    </source>
</evidence>
<protein>
    <submittedName>
        <fullName evidence="2">Uncharacterized protein</fullName>
    </submittedName>
</protein>
<reference evidence="2 3" key="1">
    <citation type="journal article" date="2016" name="Sci. Rep.">
        <title>The Dendrobium catenatum Lindl. genome sequence provides insights into polysaccharide synthase, floral development and adaptive evolution.</title>
        <authorList>
            <person name="Zhang G.Q."/>
            <person name="Xu Q."/>
            <person name="Bian C."/>
            <person name="Tsai W.C."/>
            <person name="Yeh C.M."/>
            <person name="Liu K.W."/>
            <person name="Yoshida K."/>
            <person name="Zhang L.S."/>
            <person name="Chang S.B."/>
            <person name="Chen F."/>
            <person name="Shi Y."/>
            <person name="Su Y.Y."/>
            <person name="Zhang Y.Q."/>
            <person name="Chen L.J."/>
            <person name="Yin Y."/>
            <person name="Lin M."/>
            <person name="Huang H."/>
            <person name="Deng H."/>
            <person name="Wang Z.W."/>
            <person name="Zhu S.L."/>
            <person name="Zhao X."/>
            <person name="Deng C."/>
            <person name="Niu S.C."/>
            <person name="Huang J."/>
            <person name="Wang M."/>
            <person name="Liu G.H."/>
            <person name="Yang H.J."/>
            <person name="Xiao X.J."/>
            <person name="Hsiao Y.Y."/>
            <person name="Wu W.L."/>
            <person name="Chen Y.Y."/>
            <person name="Mitsuda N."/>
            <person name="Ohme-Takagi M."/>
            <person name="Luo Y.B."/>
            <person name="Van de Peer Y."/>
            <person name="Liu Z.J."/>
        </authorList>
    </citation>
    <scope>NUCLEOTIDE SEQUENCE [LARGE SCALE GENOMIC DNA]</scope>
    <source>
        <tissue evidence="2">The whole plant</tissue>
    </source>
</reference>
<sequence length="110" mass="12513">MGSTLRSAFMKRKLSNGLVFRQLVMWGLESETIKFMLETKICVATDQTFLTREKVGSRINIFYLQLTSILEDDDEDDDDDEEDVKQVMEASNDSDCAKSIGKHGLDLEVI</sequence>
<reference evidence="2 3" key="2">
    <citation type="journal article" date="2017" name="Nature">
        <title>The Apostasia genome and the evolution of orchids.</title>
        <authorList>
            <person name="Zhang G.Q."/>
            <person name="Liu K.W."/>
            <person name="Li Z."/>
            <person name="Lohaus R."/>
            <person name="Hsiao Y.Y."/>
            <person name="Niu S.C."/>
            <person name="Wang J.Y."/>
            <person name="Lin Y.C."/>
            <person name="Xu Q."/>
            <person name="Chen L.J."/>
            <person name="Yoshida K."/>
            <person name="Fujiwara S."/>
            <person name="Wang Z.W."/>
            <person name="Zhang Y.Q."/>
            <person name="Mitsuda N."/>
            <person name="Wang M."/>
            <person name="Liu G.H."/>
            <person name="Pecoraro L."/>
            <person name="Huang H.X."/>
            <person name="Xiao X.J."/>
            <person name="Lin M."/>
            <person name="Wu X.Y."/>
            <person name="Wu W.L."/>
            <person name="Chen Y.Y."/>
            <person name="Chang S.B."/>
            <person name="Sakamoto S."/>
            <person name="Ohme-Takagi M."/>
            <person name="Yagi M."/>
            <person name="Zeng S.J."/>
            <person name="Shen C.Y."/>
            <person name="Yeh C.M."/>
            <person name="Luo Y.B."/>
            <person name="Tsai W.C."/>
            <person name="Van de Peer Y."/>
            <person name="Liu Z.J."/>
        </authorList>
    </citation>
    <scope>NUCLEOTIDE SEQUENCE [LARGE SCALE GENOMIC DNA]</scope>
    <source>
        <tissue evidence="2">The whole plant</tissue>
    </source>
</reference>
<feature type="compositionally biased region" description="Acidic residues" evidence="1">
    <location>
        <begin position="73"/>
        <end position="83"/>
    </location>
</feature>
<evidence type="ECO:0000313" key="2">
    <source>
        <dbReference type="EMBL" id="PKU66871.1"/>
    </source>
</evidence>
<name>A0A2I0VTY0_9ASPA</name>
<keyword evidence="3" id="KW-1185">Reference proteome</keyword>
<proteinExistence type="predicted"/>